<feature type="chain" id="PRO_5031095071" description="Coenzyme Q-binding protein COQ10 START domain-containing protein" evidence="1">
    <location>
        <begin position="26"/>
        <end position="227"/>
    </location>
</feature>
<dbReference type="PANTHER" id="PTHR33824">
    <property type="entry name" value="POLYKETIDE CYCLASE/DEHYDRASE AND LIPID TRANSPORT SUPERFAMILY PROTEIN"/>
    <property type="match status" value="1"/>
</dbReference>
<dbReference type="EMBL" id="HBHI01025192">
    <property type="protein sequence ID" value="CAD9692602.1"/>
    <property type="molecule type" value="Transcribed_RNA"/>
</dbReference>
<organism evidence="3">
    <name type="scientific">Eucampia antarctica</name>
    <dbReference type="NCBI Taxonomy" id="49252"/>
    <lineage>
        <taxon>Eukaryota</taxon>
        <taxon>Sar</taxon>
        <taxon>Stramenopiles</taxon>
        <taxon>Ochrophyta</taxon>
        <taxon>Bacillariophyta</taxon>
        <taxon>Mediophyceae</taxon>
        <taxon>Biddulphiophycidae</taxon>
        <taxon>Hemiaulales</taxon>
        <taxon>Hemiaulaceae</taxon>
        <taxon>Eucampia</taxon>
    </lineage>
</organism>
<evidence type="ECO:0000313" key="3">
    <source>
        <dbReference type="EMBL" id="CAD9692602.1"/>
    </source>
</evidence>
<protein>
    <recommendedName>
        <fullName evidence="2">Coenzyme Q-binding protein COQ10 START domain-containing protein</fullName>
    </recommendedName>
</protein>
<feature type="signal peptide" evidence="1">
    <location>
        <begin position="1"/>
        <end position="25"/>
    </location>
</feature>
<keyword evidence="1" id="KW-0732">Signal</keyword>
<dbReference type="AlphaFoldDB" id="A0A7S2S8C1"/>
<evidence type="ECO:0000256" key="1">
    <source>
        <dbReference type="SAM" id="SignalP"/>
    </source>
</evidence>
<name>A0A7S2S8C1_9STRA</name>
<dbReference type="InterPro" id="IPR047137">
    <property type="entry name" value="ORF3"/>
</dbReference>
<dbReference type="Pfam" id="PF03364">
    <property type="entry name" value="Polyketide_cyc"/>
    <property type="match status" value="1"/>
</dbReference>
<feature type="domain" description="Coenzyme Q-binding protein COQ10 START" evidence="2">
    <location>
        <begin position="85"/>
        <end position="197"/>
    </location>
</feature>
<sequence length="227" mass="26213">MMHQTLRFLPLLLFIWLIHQRRVRSFSCKEFPQRCRQSPLSMSVDTQPSEKYDEIDRSEEVVPMEEGISKKDICVSASIDLPFGADVAFNAFVDLPRQPSWSSWLRSVKYIDDDDSDFEYSSCGIPLRQTKWTISFQGLKFSWKARSTIIERPTKIGWESISGLKNQGCVTFMENEHGTRMTLAMTFVAPKIVATLLRRSSRITSTIEKVLMSTLVQFRDIVLEDVE</sequence>
<dbReference type="InterPro" id="IPR005031">
    <property type="entry name" value="COQ10_START"/>
</dbReference>
<dbReference type="SUPFAM" id="SSF55961">
    <property type="entry name" value="Bet v1-like"/>
    <property type="match status" value="1"/>
</dbReference>
<gene>
    <name evidence="3" type="ORF">EANT1437_LOCUS12943</name>
</gene>
<dbReference type="PANTHER" id="PTHR33824:SF7">
    <property type="entry name" value="POLYKETIDE CYCLASE_DEHYDRASE AND LIPID TRANSPORT SUPERFAMILY PROTEIN"/>
    <property type="match status" value="1"/>
</dbReference>
<evidence type="ECO:0000259" key="2">
    <source>
        <dbReference type="Pfam" id="PF03364"/>
    </source>
</evidence>
<dbReference type="Gene3D" id="3.30.530.20">
    <property type="match status" value="1"/>
</dbReference>
<accession>A0A7S2S8C1</accession>
<proteinExistence type="predicted"/>
<dbReference type="InterPro" id="IPR023393">
    <property type="entry name" value="START-like_dom_sf"/>
</dbReference>
<reference evidence="3" key="1">
    <citation type="submission" date="2021-01" db="EMBL/GenBank/DDBJ databases">
        <authorList>
            <person name="Corre E."/>
            <person name="Pelletier E."/>
            <person name="Niang G."/>
            <person name="Scheremetjew M."/>
            <person name="Finn R."/>
            <person name="Kale V."/>
            <person name="Holt S."/>
            <person name="Cochrane G."/>
            <person name="Meng A."/>
            <person name="Brown T."/>
            <person name="Cohen L."/>
        </authorList>
    </citation>
    <scope>NUCLEOTIDE SEQUENCE</scope>
    <source>
        <strain evidence="3">CCMP1452</strain>
    </source>
</reference>